<reference evidence="3" key="1">
    <citation type="journal article" date="2019" name="Int. J. Syst. Evol. Microbiol.">
        <title>The Global Catalogue of Microorganisms (GCM) 10K type strain sequencing project: providing services to taxonomists for standard genome sequencing and annotation.</title>
        <authorList>
            <consortium name="The Broad Institute Genomics Platform"/>
            <consortium name="The Broad Institute Genome Sequencing Center for Infectious Disease"/>
            <person name="Wu L."/>
            <person name="Ma J."/>
        </authorList>
    </citation>
    <scope>NUCLEOTIDE SEQUENCE [LARGE SCALE GENOMIC DNA]</scope>
    <source>
        <strain evidence="3">CGMCC 1.15772</strain>
    </source>
</reference>
<keyword evidence="3" id="KW-1185">Reference proteome</keyword>
<evidence type="ECO:0000259" key="1">
    <source>
        <dbReference type="Pfam" id="PF00149"/>
    </source>
</evidence>
<feature type="domain" description="Calcineurin-like phosphoesterase" evidence="1">
    <location>
        <begin position="1"/>
        <end position="87"/>
    </location>
</feature>
<dbReference type="PANTHER" id="PTHR42850">
    <property type="entry name" value="METALLOPHOSPHOESTERASE"/>
    <property type="match status" value="1"/>
</dbReference>
<sequence>MRLAVIADIHGNLDALRAVLADIRSQGADQILVNGDVVNRGPDSVAVLELLLALEPPVRFLLGNHDDLLALWQARSSDLPAEWFADPFGGLPRGVRSNWRQRAC</sequence>
<dbReference type="EMBL" id="JBHSWD010000001">
    <property type="protein sequence ID" value="MFC6590670.1"/>
    <property type="molecule type" value="Genomic_DNA"/>
</dbReference>
<dbReference type="InterPro" id="IPR004843">
    <property type="entry name" value="Calcineurin-like_PHP"/>
</dbReference>
<gene>
    <name evidence="2" type="ORF">ACFP81_00515</name>
</gene>
<accession>A0ABW1Y8M8</accession>
<dbReference type="PANTHER" id="PTHR42850:SF2">
    <property type="entry name" value="BLL5683 PROTEIN"/>
    <property type="match status" value="1"/>
</dbReference>
<dbReference type="Gene3D" id="3.60.21.10">
    <property type="match status" value="1"/>
</dbReference>
<dbReference type="SUPFAM" id="SSF56300">
    <property type="entry name" value="Metallo-dependent phosphatases"/>
    <property type="match status" value="1"/>
</dbReference>
<comment type="caution">
    <text evidence="2">The sequence shown here is derived from an EMBL/GenBank/DDBJ whole genome shotgun (WGS) entry which is preliminary data.</text>
</comment>
<dbReference type="Pfam" id="PF00149">
    <property type="entry name" value="Metallophos"/>
    <property type="match status" value="1"/>
</dbReference>
<dbReference type="InterPro" id="IPR029052">
    <property type="entry name" value="Metallo-depent_PP-like"/>
</dbReference>
<dbReference type="Proteomes" id="UP001596297">
    <property type="component" value="Unassembled WGS sequence"/>
</dbReference>
<dbReference type="CDD" id="cd00838">
    <property type="entry name" value="MPP_superfamily"/>
    <property type="match status" value="1"/>
</dbReference>
<evidence type="ECO:0000313" key="2">
    <source>
        <dbReference type="EMBL" id="MFC6590670.1"/>
    </source>
</evidence>
<dbReference type="RefSeq" id="WP_380081688.1">
    <property type="nucleotide sequence ID" value="NZ_JBHSWD010000001.1"/>
</dbReference>
<protein>
    <submittedName>
        <fullName evidence="2">Metallophosphoesterase family protein</fullName>
    </submittedName>
</protein>
<evidence type="ECO:0000313" key="3">
    <source>
        <dbReference type="Proteomes" id="UP001596297"/>
    </source>
</evidence>
<name>A0ABW1Y8M8_9DEIO</name>
<organism evidence="2 3">
    <name type="scientific">Deinococcus lacus</name>
    <dbReference type="NCBI Taxonomy" id="392561"/>
    <lineage>
        <taxon>Bacteria</taxon>
        <taxon>Thermotogati</taxon>
        <taxon>Deinococcota</taxon>
        <taxon>Deinococci</taxon>
        <taxon>Deinococcales</taxon>
        <taxon>Deinococcaceae</taxon>
        <taxon>Deinococcus</taxon>
    </lineage>
</organism>
<dbReference type="InterPro" id="IPR050126">
    <property type="entry name" value="Ap4A_hydrolase"/>
</dbReference>
<proteinExistence type="predicted"/>